<sequence length="80" mass="8648">MPVLTVTNSLAHSVQTPMMYFSQQMSIMHSSFCSTSVDASQLAAAQEDGPFKIWLVSPCSIVLVRWISSTSVDASSLPPL</sequence>
<reference evidence="1 2" key="1">
    <citation type="journal article" date="2022" name="Hortic Res">
        <title>A haplotype resolved chromosomal level avocado genome allows analysis of novel avocado genes.</title>
        <authorList>
            <person name="Nath O."/>
            <person name="Fletcher S.J."/>
            <person name="Hayward A."/>
            <person name="Shaw L.M."/>
            <person name="Masouleh A.K."/>
            <person name="Furtado A."/>
            <person name="Henry R.J."/>
            <person name="Mitter N."/>
        </authorList>
    </citation>
    <scope>NUCLEOTIDE SEQUENCE [LARGE SCALE GENOMIC DNA]</scope>
    <source>
        <strain evidence="2">cv. Hass</strain>
    </source>
</reference>
<accession>A0ACC2M2Q1</accession>
<evidence type="ECO:0000313" key="1">
    <source>
        <dbReference type="EMBL" id="KAJ8639905.1"/>
    </source>
</evidence>
<proteinExistence type="predicted"/>
<organism evidence="1 2">
    <name type="scientific">Persea americana</name>
    <name type="common">Avocado</name>
    <dbReference type="NCBI Taxonomy" id="3435"/>
    <lineage>
        <taxon>Eukaryota</taxon>
        <taxon>Viridiplantae</taxon>
        <taxon>Streptophyta</taxon>
        <taxon>Embryophyta</taxon>
        <taxon>Tracheophyta</taxon>
        <taxon>Spermatophyta</taxon>
        <taxon>Magnoliopsida</taxon>
        <taxon>Magnoliidae</taxon>
        <taxon>Laurales</taxon>
        <taxon>Lauraceae</taxon>
        <taxon>Persea</taxon>
    </lineage>
</organism>
<keyword evidence="2" id="KW-1185">Reference proteome</keyword>
<name>A0ACC2M2Q1_PERAE</name>
<comment type="caution">
    <text evidence="1">The sequence shown here is derived from an EMBL/GenBank/DDBJ whole genome shotgun (WGS) entry which is preliminary data.</text>
</comment>
<dbReference type="EMBL" id="CM056813">
    <property type="protein sequence ID" value="KAJ8639905.1"/>
    <property type="molecule type" value="Genomic_DNA"/>
</dbReference>
<evidence type="ECO:0000313" key="2">
    <source>
        <dbReference type="Proteomes" id="UP001234297"/>
    </source>
</evidence>
<dbReference type="Proteomes" id="UP001234297">
    <property type="component" value="Chromosome 5"/>
</dbReference>
<protein>
    <submittedName>
        <fullName evidence="1">Uncharacterized protein</fullName>
    </submittedName>
</protein>
<gene>
    <name evidence="1" type="ORF">MRB53_016599</name>
</gene>